<sequence length="510" mass="56930">MSHVNLVMHSLAWLCIAFSPSVLFAKPYQRNFESVLGTSLELLFEADSAESAQRIERVALAEIDRLALILSSWDANSELMRWQSQTPAPTRLSQELTEVLRRAEYWRSATHGAFEVRAGHLTQLWRQGTVPSDAARRKLVRQFAAQPYSVSNEGLTTRYSSLSINLDGLAKGYLLDAVCREMERQFPELRTFTINLGGDLRKLGHEPLAIAISDPQHPHENAETVDRFSVDHPVAMATSGGYRRFVEIDHHKHSHIVDPRTGLPASNVLSSTVLAPNAMDADALATALSVLSPKASLELVNSLDATECLLILSDGCHLASAGWPSSAATMQNRLIAIEDTQKPQSGLIVHFTLERATGGRYRRPYVAIWLEDTDGFPVKTALLWMQTEQPGPRWHRDLTRWYRSDRTRKLIEKEDLIGTISSATRGPGEYSAHFDGTDNNGHPLQPGKYTLCLEVAREHGTYQIIREPIEWKNEAIDKRELKGNVEMSHVSLQYIPVGSKSASPQDVSVQ</sequence>
<accession>A0A518G551</accession>
<dbReference type="EC" id="2.7.1.180" evidence="2"/>
<dbReference type="Pfam" id="PF10029">
    <property type="entry name" value="DUF2271"/>
    <property type="match status" value="1"/>
</dbReference>
<evidence type="ECO:0000256" key="9">
    <source>
        <dbReference type="ARBA" id="ARBA00031306"/>
    </source>
</evidence>
<evidence type="ECO:0000256" key="5">
    <source>
        <dbReference type="ARBA" id="ARBA00022679"/>
    </source>
</evidence>
<dbReference type="PANTHER" id="PTHR30040:SF2">
    <property type="entry name" value="FAD:PROTEIN FMN TRANSFERASE"/>
    <property type="match status" value="1"/>
</dbReference>
<keyword evidence="4" id="KW-0285">Flavoprotein</keyword>
<comment type="catalytic activity">
    <reaction evidence="10">
        <text>L-threonyl-[protein] + FAD = FMN-L-threonyl-[protein] + AMP + H(+)</text>
        <dbReference type="Rhea" id="RHEA:36847"/>
        <dbReference type="Rhea" id="RHEA-COMP:11060"/>
        <dbReference type="Rhea" id="RHEA-COMP:11061"/>
        <dbReference type="ChEBI" id="CHEBI:15378"/>
        <dbReference type="ChEBI" id="CHEBI:30013"/>
        <dbReference type="ChEBI" id="CHEBI:57692"/>
        <dbReference type="ChEBI" id="CHEBI:74257"/>
        <dbReference type="ChEBI" id="CHEBI:456215"/>
        <dbReference type="EC" id="2.7.1.180"/>
    </reaction>
</comment>
<dbReference type="AlphaFoldDB" id="A0A518G551"/>
<organism evidence="11 12">
    <name type="scientific">Aureliella helgolandensis</name>
    <dbReference type="NCBI Taxonomy" id="2527968"/>
    <lineage>
        <taxon>Bacteria</taxon>
        <taxon>Pseudomonadati</taxon>
        <taxon>Planctomycetota</taxon>
        <taxon>Planctomycetia</taxon>
        <taxon>Pirellulales</taxon>
        <taxon>Pirellulaceae</taxon>
        <taxon>Aureliella</taxon>
    </lineage>
</organism>
<evidence type="ECO:0000256" key="8">
    <source>
        <dbReference type="ARBA" id="ARBA00022842"/>
    </source>
</evidence>
<dbReference type="GO" id="GO:0046872">
    <property type="term" value="F:metal ion binding"/>
    <property type="evidence" value="ECO:0007669"/>
    <property type="project" value="UniProtKB-KW"/>
</dbReference>
<evidence type="ECO:0000256" key="3">
    <source>
        <dbReference type="ARBA" id="ARBA00016337"/>
    </source>
</evidence>
<evidence type="ECO:0000256" key="2">
    <source>
        <dbReference type="ARBA" id="ARBA00011955"/>
    </source>
</evidence>
<dbReference type="Pfam" id="PF02424">
    <property type="entry name" value="ApbE"/>
    <property type="match status" value="1"/>
</dbReference>
<keyword evidence="5" id="KW-0808">Transferase</keyword>
<name>A0A518G551_9BACT</name>
<dbReference type="InterPro" id="IPR024932">
    <property type="entry name" value="ApbE"/>
</dbReference>
<evidence type="ECO:0000256" key="1">
    <source>
        <dbReference type="ARBA" id="ARBA00001946"/>
    </source>
</evidence>
<dbReference type="EMBL" id="CP036298">
    <property type="protein sequence ID" value="QDV23724.1"/>
    <property type="molecule type" value="Genomic_DNA"/>
</dbReference>
<evidence type="ECO:0000256" key="10">
    <source>
        <dbReference type="ARBA" id="ARBA00048540"/>
    </source>
</evidence>
<dbReference type="GO" id="GO:0016740">
    <property type="term" value="F:transferase activity"/>
    <property type="evidence" value="ECO:0007669"/>
    <property type="project" value="UniProtKB-KW"/>
</dbReference>
<dbReference type="InterPro" id="IPR003374">
    <property type="entry name" value="ApbE-like_sf"/>
</dbReference>
<protein>
    <recommendedName>
        <fullName evidence="3">FAD:protein FMN transferase</fullName>
        <ecNumber evidence="2">2.7.1.180</ecNumber>
    </recommendedName>
    <alternativeName>
        <fullName evidence="9">Flavin transferase</fullName>
    </alternativeName>
</protein>
<dbReference type="OrthoDB" id="195316at2"/>
<keyword evidence="11" id="KW-0449">Lipoprotein</keyword>
<evidence type="ECO:0000313" key="11">
    <source>
        <dbReference type="EMBL" id="QDV23724.1"/>
    </source>
</evidence>
<reference evidence="11 12" key="1">
    <citation type="submission" date="2019-02" db="EMBL/GenBank/DDBJ databases">
        <title>Deep-cultivation of Planctomycetes and their phenomic and genomic characterization uncovers novel biology.</title>
        <authorList>
            <person name="Wiegand S."/>
            <person name="Jogler M."/>
            <person name="Boedeker C."/>
            <person name="Pinto D."/>
            <person name="Vollmers J."/>
            <person name="Rivas-Marin E."/>
            <person name="Kohn T."/>
            <person name="Peeters S.H."/>
            <person name="Heuer A."/>
            <person name="Rast P."/>
            <person name="Oberbeckmann S."/>
            <person name="Bunk B."/>
            <person name="Jeske O."/>
            <person name="Meyerdierks A."/>
            <person name="Storesund J.E."/>
            <person name="Kallscheuer N."/>
            <person name="Luecker S."/>
            <person name="Lage O.M."/>
            <person name="Pohl T."/>
            <person name="Merkel B.J."/>
            <person name="Hornburger P."/>
            <person name="Mueller R.-W."/>
            <person name="Bruemmer F."/>
            <person name="Labrenz M."/>
            <person name="Spormann A.M."/>
            <person name="Op den Camp H."/>
            <person name="Overmann J."/>
            <person name="Amann R."/>
            <person name="Jetten M.S.M."/>
            <person name="Mascher T."/>
            <person name="Medema M.H."/>
            <person name="Devos D.P."/>
            <person name="Kaster A.-K."/>
            <person name="Ovreas L."/>
            <person name="Rohde M."/>
            <person name="Galperin M.Y."/>
            <person name="Jogler C."/>
        </authorList>
    </citation>
    <scope>NUCLEOTIDE SEQUENCE [LARGE SCALE GENOMIC DNA]</scope>
    <source>
        <strain evidence="11 12">Q31a</strain>
    </source>
</reference>
<gene>
    <name evidence="11" type="primary">apbE_1</name>
    <name evidence="11" type="ORF">Q31a_20290</name>
</gene>
<dbReference type="Proteomes" id="UP000318017">
    <property type="component" value="Chromosome"/>
</dbReference>
<dbReference type="SUPFAM" id="SSF143631">
    <property type="entry name" value="ApbE-like"/>
    <property type="match status" value="1"/>
</dbReference>
<dbReference type="KEGG" id="ahel:Q31a_20290"/>
<evidence type="ECO:0000313" key="12">
    <source>
        <dbReference type="Proteomes" id="UP000318017"/>
    </source>
</evidence>
<keyword evidence="7" id="KW-0274">FAD</keyword>
<dbReference type="InterPro" id="IPR014469">
    <property type="entry name" value="DUF2271"/>
</dbReference>
<proteinExistence type="predicted"/>
<keyword evidence="12" id="KW-1185">Reference proteome</keyword>
<dbReference type="RefSeq" id="WP_145076856.1">
    <property type="nucleotide sequence ID" value="NZ_CP036298.1"/>
</dbReference>
<evidence type="ECO:0000256" key="6">
    <source>
        <dbReference type="ARBA" id="ARBA00022723"/>
    </source>
</evidence>
<comment type="cofactor">
    <cofactor evidence="1">
        <name>Mg(2+)</name>
        <dbReference type="ChEBI" id="CHEBI:18420"/>
    </cofactor>
</comment>
<evidence type="ECO:0000256" key="7">
    <source>
        <dbReference type="ARBA" id="ARBA00022827"/>
    </source>
</evidence>
<keyword evidence="8" id="KW-0460">Magnesium</keyword>
<dbReference type="Gene3D" id="2.60.40.4070">
    <property type="match status" value="1"/>
</dbReference>
<dbReference type="PANTHER" id="PTHR30040">
    <property type="entry name" value="THIAMINE BIOSYNTHESIS LIPOPROTEIN APBE"/>
    <property type="match status" value="1"/>
</dbReference>
<keyword evidence="6" id="KW-0479">Metal-binding</keyword>
<evidence type="ECO:0000256" key="4">
    <source>
        <dbReference type="ARBA" id="ARBA00022630"/>
    </source>
</evidence>
<dbReference type="Gene3D" id="3.10.520.10">
    <property type="entry name" value="ApbE-like domains"/>
    <property type="match status" value="1"/>
</dbReference>